<dbReference type="KEGG" id="llu:AKJ09_01990"/>
<feature type="region of interest" description="Disordered" evidence="1">
    <location>
        <begin position="93"/>
        <end position="157"/>
    </location>
</feature>
<sequence length="330" mass="35184">MALRIEESFHSGCPKHPSTRERIEAHLGRVREARPGEQAIELHFDVVRRGATSDGTLTLSLAGVSVERKASSKSCADVVAALSMMAAIAIGEETERLSSEPENAPVPADSEATKPSTEQGAETALAGPVESPVPLDFNPPSPAVVTATREQRPGRQNARQVALSFGTSVEVDGNRGALVMPQWFGQVTFPLPLDPTLRIGLARTMGAGADSPLGEATLRWTVLAIAGCANVMRTERLQLGPCLNGELGRLEATRVDPLPANKLFYFWPSLGASGRLAWKVTPALSLDLTIGVRAPLIARELYFNPDREAVVYRTPAIVPFVGAGVVVRAL</sequence>
<dbReference type="EMBL" id="CP012333">
    <property type="protein sequence ID" value="AKU95326.1"/>
    <property type="molecule type" value="Genomic_DNA"/>
</dbReference>
<gene>
    <name evidence="2" type="ORF">AKJ09_01990</name>
</gene>
<accession>A0A0K1PPM1</accession>
<proteinExistence type="predicted"/>
<evidence type="ECO:0000256" key="1">
    <source>
        <dbReference type="SAM" id="MobiDB-lite"/>
    </source>
</evidence>
<reference evidence="2 3" key="1">
    <citation type="submission" date="2015-08" db="EMBL/GenBank/DDBJ databases">
        <authorList>
            <person name="Babu N.S."/>
            <person name="Beckwith C.J."/>
            <person name="Beseler K.G."/>
            <person name="Brison A."/>
            <person name="Carone J.V."/>
            <person name="Caskin T.P."/>
            <person name="Diamond M."/>
            <person name="Durham M.E."/>
            <person name="Foxe J.M."/>
            <person name="Go M."/>
            <person name="Henderson B.A."/>
            <person name="Jones I.B."/>
            <person name="McGettigan J.A."/>
            <person name="Micheletti S.J."/>
            <person name="Nasrallah M.E."/>
            <person name="Ortiz D."/>
            <person name="Piller C.R."/>
            <person name="Privatt S.R."/>
            <person name="Schneider S.L."/>
            <person name="Sharp S."/>
            <person name="Smith T.C."/>
            <person name="Stanton J.D."/>
            <person name="Ullery H.E."/>
            <person name="Wilson R.J."/>
            <person name="Serrano M.G."/>
            <person name="Buck G."/>
            <person name="Lee V."/>
            <person name="Wang Y."/>
            <person name="Carvalho R."/>
            <person name="Voegtly L."/>
            <person name="Shi R."/>
            <person name="Duckworth R."/>
            <person name="Johnson A."/>
            <person name="Loviza R."/>
            <person name="Walstead R."/>
            <person name="Shah Z."/>
            <person name="Kiflezghi M."/>
            <person name="Wade K."/>
            <person name="Ball S.L."/>
            <person name="Bradley K.W."/>
            <person name="Asai D.J."/>
            <person name="Bowman C.A."/>
            <person name="Russell D.A."/>
            <person name="Pope W.H."/>
            <person name="Jacobs-Sera D."/>
            <person name="Hendrix R.W."/>
            <person name="Hatfull G.F."/>
        </authorList>
    </citation>
    <scope>NUCLEOTIDE SEQUENCE [LARGE SCALE GENOMIC DNA]</scope>
    <source>
        <strain evidence="2 3">DSM 27648</strain>
    </source>
</reference>
<organism evidence="2 3">
    <name type="scientific">Labilithrix luteola</name>
    <dbReference type="NCBI Taxonomy" id="1391654"/>
    <lineage>
        <taxon>Bacteria</taxon>
        <taxon>Pseudomonadati</taxon>
        <taxon>Myxococcota</taxon>
        <taxon>Polyangia</taxon>
        <taxon>Polyangiales</taxon>
        <taxon>Labilitrichaceae</taxon>
        <taxon>Labilithrix</taxon>
    </lineage>
</organism>
<protein>
    <submittedName>
        <fullName evidence="2">Uncharacterized protein</fullName>
    </submittedName>
</protein>
<dbReference type="STRING" id="1391654.AKJ09_01990"/>
<keyword evidence="3" id="KW-1185">Reference proteome</keyword>
<name>A0A0K1PPM1_9BACT</name>
<evidence type="ECO:0000313" key="3">
    <source>
        <dbReference type="Proteomes" id="UP000064967"/>
    </source>
</evidence>
<dbReference type="Proteomes" id="UP000064967">
    <property type="component" value="Chromosome"/>
</dbReference>
<evidence type="ECO:0000313" key="2">
    <source>
        <dbReference type="EMBL" id="AKU95326.1"/>
    </source>
</evidence>
<dbReference type="OrthoDB" id="5515981at2"/>
<dbReference type="AlphaFoldDB" id="A0A0K1PPM1"/>